<keyword evidence="7 13" id="KW-0479">Metal-binding</keyword>
<evidence type="ECO:0000256" key="1">
    <source>
        <dbReference type="ARBA" id="ARBA00004496"/>
    </source>
</evidence>
<keyword evidence="11" id="KW-0238">DNA-binding</keyword>
<feature type="binding site" evidence="14">
    <location>
        <position position="129"/>
    </location>
    <ligand>
        <name>Fe cation</name>
        <dbReference type="ChEBI" id="CHEBI:24875"/>
    </ligand>
</feature>
<evidence type="ECO:0000313" key="15">
    <source>
        <dbReference type="EMBL" id="SKA95223.1"/>
    </source>
</evidence>
<feature type="binding site" evidence="13">
    <location>
        <position position="100"/>
    </location>
    <ligand>
        <name>Zn(2+)</name>
        <dbReference type="ChEBI" id="CHEBI:29105"/>
    </ligand>
</feature>
<dbReference type="GO" id="GO:0008270">
    <property type="term" value="F:zinc ion binding"/>
    <property type="evidence" value="ECO:0007669"/>
    <property type="project" value="TreeGrafter"/>
</dbReference>
<keyword evidence="16" id="KW-1185">Reference proteome</keyword>
<evidence type="ECO:0000256" key="10">
    <source>
        <dbReference type="ARBA" id="ARBA00023015"/>
    </source>
</evidence>
<dbReference type="STRING" id="1121449.SAMN02745704_02651"/>
<dbReference type="PANTHER" id="PTHR33202:SF2">
    <property type="entry name" value="FERRIC UPTAKE REGULATION PROTEIN"/>
    <property type="match status" value="1"/>
</dbReference>
<comment type="similarity">
    <text evidence="2">Belongs to the Fur family.</text>
</comment>
<feature type="binding site" evidence="13">
    <location>
        <position position="140"/>
    </location>
    <ligand>
        <name>Zn(2+)</name>
        <dbReference type="ChEBI" id="CHEBI:29105"/>
    </ligand>
</feature>
<feature type="binding site" evidence="14">
    <location>
        <position position="112"/>
    </location>
    <ligand>
        <name>Fe cation</name>
        <dbReference type="ChEBI" id="CHEBI:24875"/>
    </ligand>
</feature>
<dbReference type="FunFam" id="3.30.1490.190:FF:000001">
    <property type="entry name" value="Ferric uptake regulation protein"/>
    <property type="match status" value="1"/>
</dbReference>
<dbReference type="InterPro" id="IPR036388">
    <property type="entry name" value="WH-like_DNA-bd_sf"/>
</dbReference>
<gene>
    <name evidence="15" type="ORF">SAMN02745704_02651</name>
</gene>
<evidence type="ECO:0000256" key="8">
    <source>
        <dbReference type="ARBA" id="ARBA00022833"/>
    </source>
</evidence>
<comment type="cofactor">
    <cofactor evidence="14">
        <name>Mn(2+)</name>
        <dbReference type="ChEBI" id="CHEBI:29035"/>
    </cofactor>
    <cofactor evidence="14">
        <name>Fe(2+)</name>
        <dbReference type="ChEBI" id="CHEBI:29033"/>
    </cofactor>
    <text evidence="14">Binds 1 Mn(2+) or Fe(2+) ion per subunit.</text>
</comment>
<proteinExistence type="inferred from homology"/>
<dbReference type="EMBL" id="FUYC01000023">
    <property type="protein sequence ID" value="SKA95223.1"/>
    <property type="molecule type" value="Genomic_DNA"/>
</dbReference>
<dbReference type="Proteomes" id="UP000190027">
    <property type="component" value="Unassembled WGS sequence"/>
</dbReference>
<evidence type="ECO:0000256" key="12">
    <source>
        <dbReference type="ARBA" id="ARBA00023163"/>
    </source>
</evidence>
<evidence type="ECO:0000256" key="5">
    <source>
        <dbReference type="ARBA" id="ARBA00022490"/>
    </source>
</evidence>
<evidence type="ECO:0000256" key="3">
    <source>
        <dbReference type="ARBA" id="ARBA00011738"/>
    </source>
</evidence>
<evidence type="ECO:0000256" key="9">
    <source>
        <dbReference type="ARBA" id="ARBA00023004"/>
    </source>
</evidence>
<dbReference type="SUPFAM" id="SSF46785">
    <property type="entry name" value="Winged helix' DNA-binding domain"/>
    <property type="match status" value="1"/>
</dbReference>
<dbReference type="GO" id="GO:1900376">
    <property type="term" value="P:regulation of secondary metabolite biosynthetic process"/>
    <property type="evidence" value="ECO:0007669"/>
    <property type="project" value="TreeGrafter"/>
</dbReference>
<dbReference type="OrthoDB" id="8659436at2"/>
<keyword evidence="12" id="KW-0804">Transcription</keyword>
<keyword evidence="6" id="KW-0678">Repressor</keyword>
<reference evidence="15 16" key="1">
    <citation type="submission" date="2017-02" db="EMBL/GenBank/DDBJ databases">
        <authorList>
            <person name="Peterson S.W."/>
        </authorList>
    </citation>
    <scope>NUCLEOTIDE SEQUENCE [LARGE SCALE GENOMIC DNA]</scope>
    <source>
        <strain evidence="15 16">DSM 16080</strain>
    </source>
</reference>
<feature type="binding site" evidence="14">
    <location>
        <position position="91"/>
    </location>
    <ligand>
        <name>Fe cation</name>
        <dbReference type="ChEBI" id="CHEBI:24875"/>
    </ligand>
</feature>
<organism evidence="15 16">
    <name type="scientific">Paucidesulfovibrio gracilis DSM 16080</name>
    <dbReference type="NCBI Taxonomy" id="1121449"/>
    <lineage>
        <taxon>Bacteria</taxon>
        <taxon>Pseudomonadati</taxon>
        <taxon>Thermodesulfobacteriota</taxon>
        <taxon>Desulfovibrionia</taxon>
        <taxon>Desulfovibrionales</taxon>
        <taxon>Desulfovibrionaceae</taxon>
        <taxon>Paucidesulfovibrio</taxon>
    </lineage>
</organism>
<keyword evidence="5" id="KW-0963">Cytoplasm</keyword>
<dbReference type="Gene3D" id="1.10.10.10">
    <property type="entry name" value="Winged helix-like DNA-binding domain superfamily/Winged helix DNA-binding domain"/>
    <property type="match status" value="1"/>
</dbReference>
<evidence type="ECO:0000256" key="4">
    <source>
        <dbReference type="ARBA" id="ARBA00020910"/>
    </source>
</evidence>
<comment type="cofactor">
    <cofactor evidence="13">
        <name>Zn(2+)</name>
        <dbReference type="ChEBI" id="CHEBI:29105"/>
    </cofactor>
    <text evidence="13">Binds 1 zinc ion per subunit.</text>
</comment>
<dbReference type="GO" id="GO:0045892">
    <property type="term" value="P:negative regulation of DNA-templated transcription"/>
    <property type="evidence" value="ECO:0007669"/>
    <property type="project" value="TreeGrafter"/>
</dbReference>
<comment type="subcellular location">
    <subcellularLocation>
        <location evidence="1">Cytoplasm</location>
    </subcellularLocation>
</comment>
<keyword evidence="9 14" id="KW-0408">Iron</keyword>
<protein>
    <recommendedName>
        <fullName evidence="4">Ferric uptake regulation protein</fullName>
    </recommendedName>
</protein>
<evidence type="ECO:0000256" key="13">
    <source>
        <dbReference type="PIRSR" id="PIRSR602481-1"/>
    </source>
</evidence>
<keyword evidence="10" id="KW-0805">Transcription regulation</keyword>
<keyword evidence="8 13" id="KW-0862">Zinc</keyword>
<feature type="binding site" evidence="13">
    <location>
        <position position="137"/>
    </location>
    <ligand>
        <name>Zn(2+)</name>
        <dbReference type="ChEBI" id="CHEBI:29105"/>
    </ligand>
</feature>
<dbReference type="RefSeq" id="WP_078718191.1">
    <property type="nucleotide sequence ID" value="NZ_FUYC01000023.1"/>
</dbReference>
<dbReference type="AlphaFoldDB" id="A0A1T4Y0R1"/>
<dbReference type="Pfam" id="PF01475">
    <property type="entry name" value="FUR"/>
    <property type="match status" value="1"/>
</dbReference>
<comment type="subunit">
    <text evidence="3">Homodimer.</text>
</comment>
<dbReference type="GO" id="GO:0005829">
    <property type="term" value="C:cytosol"/>
    <property type="evidence" value="ECO:0007669"/>
    <property type="project" value="TreeGrafter"/>
</dbReference>
<evidence type="ECO:0000313" key="16">
    <source>
        <dbReference type="Proteomes" id="UP000190027"/>
    </source>
</evidence>
<dbReference type="GO" id="GO:0000976">
    <property type="term" value="F:transcription cis-regulatory region binding"/>
    <property type="evidence" value="ECO:0007669"/>
    <property type="project" value="TreeGrafter"/>
</dbReference>
<dbReference type="PANTHER" id="PTHR33202">
    <property type="entry name" value="ZINC UPTAKE REGULATION PROTEIN"/>
    <property type="match status" value="1"/>
</dbReference>
<dbReference type="InterPro" id="IPR043135">
    <property type="entry name" value="Fur_C"/>
</dbReference>
<dbReference type="Gene3D" id="3.30.1490.190">
    <property type="match status" value="1"/>
</dbReference>
<evidence type="ECO:0000256" key="11">
    <source>
        <dbReference type="ARBA" id="ARBA00023125"/>
    </source>
</evidence>
<evidence type="ECO:0000256" key="2">
    <source>
        <dbReference type="ARBA" id="ARBA00007957"/>
    </source>
</evidence>
<dbReference type="CDD" id="cd07153">
    <property type="entry name" value="Fur_like"/>
    <property type="match status" value="1"/>
</dbReference>
<evidence type="ECO:0000256" key="6">
    <source>
        <dbReference type="ARBA" id="ARBA00022491"/>
    </source>
</evidence>
<feature type="binding site" evidence="14">
    <location>
        <position position="93"/>
    </location>
    <ligand>
        <name>Fe cation</name>
        <dbReference type="ChEBI" id="CHEBI:24875"/>
    </ligand>
</feature>
<dbReference type="InterPro" id="IPR036390">
    <property type="entry name" value="WH_DNA-bd_sf"/>
</dbReference>
<name>A0A1T4Y0R1_9BACT</name>
<evidence type="ECO:0000256" key="7">
    <source>
        <dbReference type="ARBA" id="ARBA00022723"/>
    </source>
</evidence>
<evidence type="ECO:0000256" key="14">
    <source>
        <dbReference type="PIRSR" id="PIRSR602481-2"/>
    </source>
</evidence>
<dbReference type="GO" id="GO:0003700">
    <property type="term" value="F:DNA-binding transcription factor activity"/>
    <property type="evidence" value="ECO:0007669"/>
    <property type="project" value="InterPro"/>
</dbReference>
<accession>A0A1T4Y0R1</accession>
<sequence length="146" mass="16848">MKPPEKAFLDYLASRNLKMTPQRRLILETFIKADGHISSEELYNKVKAKDPSVGQATVYRTLKLLSESDIAEAVDFGDGVARYELHYGQEHHDHLICERCGKNIEIVDPTIEKLQEDLAEKYGFELQRHKMYLFGVCDKCKKKSED</sequence>
<dbReference type="InterPro" id="IPR002481">
    <property type="entry name" value="FUR"/>
</dbReference>
<feature type="binding site" evidence="13">
    <location>
        <position position="97"/>
    </location>
    <ligand>
        <name>Zn(2+)</name>
        <dbReference type="ChEBI" id="CHEBI:29105"/>
    </ligand>
</feature>